<evidence type="ECO:0000313" key="2">
    <source>
        <dbReference type="Proteomes" id="UP001469553"/>
    </source>
</evidence>
<gene>
    <name evidence="1" type="ORF">AMECASPLE_039202</name>
</gene>
<sequence>MHCHIPCSLVSFPYIKKRKKYPYVYHEHRYSQFAAIGIMINLGIVNKCLQDPSCTGTCFKGLICERESNPGHAASPSEDNTDTGKTTMHAHSHLRLGNNSYKMGVLDCGKKLEYLKKTHANFQLNLCLGFETRMFWL</sequence>
<protein>
    <submittedName>
        <fullName evidence="1">Uncharacterized protein</fullName>
    </submittedName>
</protein>
<evidence type="ECO:0000313" key="1">
    <source>
        <dbReference type="EMBL" id="MEQ2313201.1"/>
    </source>
</evidence>
<accession>A0ABV1A6E3</accession>
<name>A0ABV1A6E3_9TELE</name>
<comment type="caution">
    <text evidence="1">The sequence shown here is derived from an EMBL/GenBank/DDBJ whole genome shotgun (WGS) entry which is preliminary data.</text>
</comment>
<proteinExistence type="predicted"/>
<dbReference type="EMBL" id="JAHRIP010083147">
    <property type="protein sequence ID" value="MEQ2313201.1"/>
    <property type="molecule type" value="Genomic_DNA"/>
</dbReference>
<dbReference type="Proteomes" id="UP001469553">
    <property type="component" value="Unassembled WGS sequence"/>
</dbReference>
<keyword evidence="2" id="KW-1185">Reference proteome</keyword>
<organism evidence="1 2">
    <name type="scientific">Ameca splendens</name>
    <dbReference type="NCBI Taxonomy" id="208324"/>
    <lineage>
        <taxon>Eukaryota</taxon>
        <taxon>Metazoa</taxon>
        <taxon>Chordata</taxon>
        <taxon>Craniata</taxon>
        <taxon>Vertebrata</taxon>
        <taxon>Euteleostomi</taxon>
        <taxon>Actinopterygii</taxon>
        <taxon>Neopterygii</taxon>
        <taxon>Teleostei</taxon>
        <taxon>Neoteleostei</taxon>
        <taxon>Acanthomorphata</taxon>
        <taxon>Ovalentaria</taxon>
        <taxon>Atherinomorphae</taxon>
        <taxon>Cyprinodontiformes</taxon>
        <taxon>Goodeidae</taxon>
        <taxon>Ameca</taxon>
    </lineage>
</organism>
<reference evidence="1 2" key="1">
    <citation type="submission" date="2021-06" db="EMBL/GenBank/DDBJ databases">
        <authorList>
            <person name="Palmer J.M."/>
        </authorList>
    </citation>
    <scope>NUCLEOTIDE SEQUENCE [LARGE SCALE GENOMIC DNA]</scope>
    <source>
        <strain evidence="1 2">AS_MEX2019</strain>
        <tissue evidence="1">Muscle</tissue>
    </source>
</reference>